<dbReference type="GO" id="GO:0005524">
    <property type="term" value="F:ATP binding"/>
    <property type="evidence" value="ECO:0007669"/>
    <property type="project" value="InterPro"/>
</dbReference>
<evidence type="ECO:0000259" key="1">
    <source>
        <dbReference type="PROSITE" id="PS51192"/>
    </source>
</evidence>
<dbReference type="GO" id="GO:0003677">
    <property type="term" value="F:DNA binding"/>
    <property type="evidence" value="ECO:0007669"/>
    <property type="project" value="TreeGrafter"/>
</dbReference>
<dbReference type="GO" id="GO:0016887">
    <property type="term" value="F:ATP hydrolysis activity"/>
    <property type="evidence" value="ECO:0007669"/>
    <property type="project" value="TreeGrafter"/>
</dbReference>
<evidence type="ECO:0000313" key="2">
    <source>
        <dbReference type="EMBL" id="AXR77497.1"/>
    </source>
</evidence>
<dbReference type="PANTHER" id="PTHR47962">
    <property type="entry name" value="ATP-DEPENDENT HELICASE LHR-RELATED-RELATED"/>
    <property type="match status" value="1"/>
</dbReference>
<dbReference type="GO" id="GO:0120545">
    <property type="term" value="F:nucleic acid conformation isomerase activity"/>
    <property type="evidence" value="ECO:0007669"/>
    <property type="project" value="UniProtKB-ARBA"/>
</dbReference>
<dbReference type="SMART" id="SM00487">
    <property type="entry name" value="DEXDc"/>
    <property type="match status" value="1"/>
</dbReference>
<dbReference type="Pfam" id="PF00270">
    <property type="entry name" value="DEAD"/>
    <property type="match status" value="1"/>
</dbReference>
<dbReference type="PROSITE" id="PS51192">
    <property type="entry name" value="HELICASE_ATP_BIND_1"/>
    <property type="match status" value="1"/>
</dbReference>
<dbReference type="PANTHER" id="PTHR47962:SF5">
    <property type="entry name" value="ATP-DEPENDENT HELICASE LHR-RELATED"/>
    <property type="match status" value="1"/>
</dbReference>
<proteinExistence type="predicted"/>
<dbReference type="SUPFAM" id="SSF52540">
    <property type="entry name" value="P-loop containing nucleoside triphosphate hydrolases"/>
    <property type="match status" value="1"/>
</dbReference>
<gene>
    <name evidence="2" type="ORF">AArc1_1156</name>
</gene>
<dbReference type="GeneID" id="37637967"/>
<dbReference type="RefSeq" id="WP_117363669.1">
    <property type="nucleotide sequence ID" value="NZ_CP024047.1"/>
</dbReference>
<dbReference type="InterPro" id="IPR011545">
    <property type="entry name" value="DEAD/DEAH_box_helicase_dom"/>
</dbReference>
<dbReference type="Proteomes" id="UP000258707">
    <property type="component" value="Chromosome"/>
</dbReference>
<feature type="domain" description="Helicase ATP-binding" evidence="1">
    <location>
        <begin position="38"/>
        <end position="215"/>
    </location>
</feature>
<dbReference type="NCBIfam" id="TIGR03158">
    <property type="entry name" value="cas3_cyano"/>
    <property type="match status" value="1"/>
</dbReference>
<dbReference type="AlphaFoldDB" id="A0A346PDA2"/>
<dbReference type="KEGG" id="nan:AArc1_1156"/>
<dbReference type="InterPro" id="IPR027417">
    <property type="entry name" value="P-loop_NTPase"/>
</dbReference>
<evidence type="ECO:0000313" key="3">
    <source>
        <dbReference type="Proteomes" id="UP000258707"/>
    </source>
</evidence>
<sequence length="632" mass="72231">MNQFEVAGASLATEPPEPALEERGFEYARAFQNRVVEWIHDGTEPVAVVRAPTGAGKTATFYELIDSREMSLLVYPTNALLRQQRERFEDDGISVAVLNGNTLDGHGHERTESLLQYVNTYAADHEVVLTNPDILQAVIQAMYQGGEPMRFFDQFDAIVYDEFHFYDALAASGLLLQIKILEERRPDPKILLASATPNEDFVNFLRERVGLNLYDIDADYVENGDRFRQAVKVVRHEEQKLLDQREDVATALRDEIESASSYDEPHAVVVFNSARDSNKFHQFLHDEYPVVYEHTVKDNGFDTNDESVDLDSEEFYVLNTTSKGEVGLDYDITTQYMESPRSASAFLQRFGRAGRESEATVHLYGLGQGSWGDDVDFPTFASQVYEGLEATEMNHDWLSDLVGFRAAYAISVRENSSGWFNEELREDFEANIERYDRWRGFIANIEREIGEIKDGFSPGKYQENDPEAKLLQFTEHCFQVFRGLRGQSLPASIKYPRGDRLGVTTYDLTTTLRHYDISHVENDDILVLEPSDDDRLSPVTARLPEYETEPTRYDKPTIEIEDLLQTKIHRQIDQLELSDEFEVNTDLLHRFFRVIQITNAVVPSRITTASYEIEIDSGRNGPPTIDITQRVI</sequence>
<reference evidence="3" key="1">
    <citation type="submission" date="2017-10" db="EMBL/GenBank/DDBJ databases">
        <title>Phenotypic and genomic properties of facultatively anaerobic sulfur-reducing natronoarchaea from hypersaline soda lakes.</title>
        <authorList>
            <person name="Sorokin D.Y."/>
            <person name="Kublanov I.V."/>
            <person name="Roman P."/>
            <person name="Sinninghe Damste J.S."/>
            <person name="Golyshin P.N."/>
            <person name="Rojo D."/>
            <person name="Ciordia S."/>
            <person name="Mena Md.C."/>
            <person name="Ferrer M."/>
            <person name="Messina E."/>
            <person name="Smedile F."/>
            <person name="La Spada G."/>
            <person name="La Cono V."/>
            <person name="Yakimov M.M."/>
        </authorList>
    </citation>
    <scope>NUCLEOTIDE SEQUENCE [LARGE SCALE GENOMIC DNA]</scope>
    <source>
        <strain evidence="3">AArc1</strain>
    </source>
</reference>
<dbReference type="EMBL" id="CP024047">
    <property type="protein sequence ID" value="AXR77497.1"/>
    <property type="molecule type" value="Genomic_DNA"/>
</dbReference>
<organism evidence="2 3">
    <name type="scientific">Natrarchaeobaculum sulfurireducens</name>
    <dbReference type="NCBI Taxonomy" id="2044521"/>
    <lineage>
        <taxon>Archaea</taxon>
        <taxon>Methanobacteriati</taxon>
        <taxon>Methanobacteriota</taxon>
        <taxon>Stenosarchaea group</taxon>
        <taxon>Halobacteria</taxon>
        <taxon>Halobacteriales</taxon>
        <taxon>Natrialbaceae</taxon>
        <taxon>Natrarchaeobaculum</taxon>
    </lineage>
</organism>
<name>A0A346PDA2_9EURY</name>
<protein>
    <submittedName>
        <fullName evidence="2">CRISPR-associated helicase Cas3</fullName>
    </submittedName>
</protein>
<accession>A0A346PDA2</accession>
<dbReference type="GO" id="GO:0140097">
    <property type="term" value="F:catalytic activity, acting on DNA"/>
    <property type="evidence" value="ECO:0007669"/>
    <property type="project" value="UniProtKB-ARBA"/>
</dbReference>
<dbReference type="Gene3D" id="3.40.50.300">
    <property type="entry name" value="P-loop containing nucleotide triphosphate hydrolases"/>
    <property type="match status" value="2"/>
</dbReference>
<dbReference type="InterPro" id="IPR014001">
    <property type="entry name" value="Helicase_ATP-bd"/>
</dbReference>
<dbReference type="InterPro" id="IPR052511">
    <property type="entry name" value="ATP-dep_Helicase"/>
</dbReference>
<dbReference type="InterPro" id="IPR017575">
    <property type="entry name" value="CRISPR-assoc_helicase_Cas3"/>
</dbReference>